<dbReference type="CDD" id="cd03398">
    <property type="entry name" value="PAP2_haloperoxidase"/>
    <property type="match status" value="1"/>
</dbReference>
<evidence type="ECO:0000313" key="3">
    <source>
        <dbReference type="Proteomes" id="UP000198662"/>
    </source>
</evidence>
<evidence type="ECO:0000256" key="1">
    <source>
        <dbReference type="SAM" id="SignalP"/>
    </source>
</evidence>
<dbReference type="OrthoDB" id="103227at2"/>
<dbReference type="Proteomes" id="UP000198662">
    <property type="component" value="Unassembled WGS sequence"/>
</dbReference>
<dbReference type="RefSeq" id="WP_091053182.1">
    <property type="nucleotide sequence ID" value="NZ_FNGF01000006.1"/>
</dbReference>
<proteinExistence type="predicted"/>
<dbReference type="PANTHER" id="PTHR34599">
    <property type="entry name" value="PEROXIDASE-RELATED"/>
    <property type="match status" value="1"/>
</dbReference>
<evidence type="ECO:0008006" key="4">
    <source>
        <dbReference type="Google" id="ProtNLM"/>
    </source>
</evidence>
<dbReference type="InterPro" id="IPR006311">
    <property type="entry name" value="TAT_signal"/>
</dbReference>
<organism evidence="2 3">
    <name type="scientific">Glycomyces sambucus</name>
    <dbReference type="NCBI Taxonomy" id="380244"/>
    <lineage>
        <taxon>Bacteria</taxon>
        <taxon>Bacillati</taxon>
        <taxon>Actinomycetota</taxon>
        <taxon>Actinomycetes</taxon>
        <taxon>Glycomycetales</taxon>
        <taxon>Glycomycetaceae</taxon>
        <taxon>Glycomyces</taxon>
    </lineage>
</organism>
<name>A0A1G9KI91_9ACTN</name>
<keyword evidence="1" id="KW-0732">Signal</keyword>
<protein>
    <recommendedName>
        <fullName evidence="4">PAP2 superfamily protein</fullName>
    </recommendedName>
</protein>
<dbReference type="Gene3D" id="1.10.606.20">
    <property type="match status" value="1"/>
</dbReference>
<keyword evidence="3" id="KW-1185">Reference proteome</keyword>
<dbReference type="InterPro" id="IPR036938">
    <property type="entry name" value="PAP2/HPO_sf"/>
</dbReference>
<reference evidence="3" key="1">
    <citation type="submission" date="2016-10" db="EMBL/GenBank/DDBJ databases">
        <authorList>
            <person name="Varghese N."/>
            <person name="Submissions S."/>
        </authorList>
    </citation>
    <scope>NUCLEOTIDE SEQUENCE [LARGE SCALE GENOMIC DNA]</scope>
    <source>
        <strain evidence="3">CGMCC 4.3147</strain>
    </source>
</reference>
<dbReference type="InterPro" id="IPR052559">
    <property type="entry name" value="V-haloperoxidase"/>
</dbReference>
<dbReference type="AlphaFoldDB" id="A0A1G9KI91"/>
<dbReference type="STRING" id="380244.SAMN05216298_4069"/>
<gene>
    <name evidence="2" type="ORF">SAMN05216298_4069</name>
</gene>
<dbReference type="EMBL" id="FNGF01000006">
    <property type="protein sequence ID" value="SDL49264.1"/>
    <property type="molecule type" value="Genomic_DNA"/>
</dbReference>
<feature type="chain" id="PRO_5011781751" description="PAP2 superfamily protein" evidence="1">
    <location>
        <begin position="38"/>
        <end position="429"/>
    </location>
</feature>
<dbReference type="PROSITE" id="PS51318">
    <property type="entry name" value="TAT"/>
    <property type="match status" value="1"/>
</dbReference>
<sequence length="429" mass="44536">MTATDRTRTSISRRAVLAAAPVAAAAGAVGVSSPAAASGGGGGARAAVLGWFDATDAAVTAAPASVQVANSRTWAIAWLAAARAVRRVPHGLNAKHYREAALAAAVHRALYALAPTQQAALDAALEAALDEVPDGRAKRKGVAAGVDRADDLLADRTGDGLDPASVSPPWTPPAAAPGVWQPTPPAFAAAAQAGTRFAVPFALDSGDQFRLDPPPAIGTPQYRADLDEVHAYGGVGSTARTQAQTDVAQFWYGSSFVLYNPVLRAALEHHTGSLRDLVELVALFHVASVDTQIATSDSKYAYLWWRPVTAIAGAVEDGDPATVRDPSWTPFHTTPAHPDYPSGHNTYSGAAEEVLTQLVGDGPGAAFTIPSPSAPGVTRTYTTWHPLTTENIDARVWSGIHSRSADLAGVELSRNVAAYVLSRADELLA</sequence>
<accession>A0A1G9KI91</accession>
<evidence type="ECO:0000313" key="2">
    <source>
        <dbReference type="EMBL" id="SDL49264.1"/>
    </source>
</evidence>
<dbReference type="SUPFAM" id="SSF48317">
    <property type="entry name" value="Acid phosphatase/Vanadium-dependent haloperoxidase"/>
    <property type="match status" value="1"/>
</dbReference>
<dbReference type="PANTHER" id="PTHR34599:SF1">
    <property type="entry name" value="PHOSPHATIDIC ACID PHOSPHATASE TYPE 2_HALOPEROXIDASE DOMAIN-CONTAINING PROTEIN"/>
    <property type="match status" value="1"/>
</dbReference>
<feature type="signal peptide" evidence="1">
    <location>
        <begin position="1"/>
        <end position="37"/>
    </location>
</feature>